<proteinExistence type="predicted"/>
<reference evidence="1 2" key="1">
    <citation type="submission" date="2021-06" db="EMBL/GenBank/DDBJ databases">
        <authorList>
            <person name="Kallberg Y."/>
            <person name="Tangrot J."/>
            <person name="Rosling A."/>
        </authorList>
    </citation>
    <scope>NUCLEOTIDE SEQUENCE [LARGE SCALE GENOMIC DNA]</scope>
    <source>
        <strain evidence="1 2">120-4 pot B 10/14</strain>
    </source>
</reference>
<dbReference type="Proteomes" id="UP000789901">
    <property type="component" value="Unassembled WGS sequence"/>
</dbReference>
<organism evidence="1 2">
    <name type="scientific">Gigaspora margarita</name>
    <dbReference type="NCBI Taxonomy" id="4874"/>
    <lineage>
        <taxon>Eukaryota</taxon>
        <taxon>Fungi</taxon>
        <taxon>Fungi incertae sedis</taxon>
        <taxon>Mucoromycota</taxon>
        <taxon>Glomeromycotina</taxon>
        <taxon>Glomeromycetes</taxon>
        <taxon>Diversisporales</taxon>
        <taxon>Gigasporaceae</taxon>
        <taxon>Gigaspora</taxon>
    </lineage>
</organism>
<sequence length="93" mass="10783">MGLLYMHYIQTYKNNHKLVAAFLKNLEQSYQEWPEHQQAKARKALNDIIDNPQITLQDLQIVHTKGYSPSAQNCQPTSIARRDPFGLSWSIVK</sequence>
<dbReference type="EMBL" id="CAJVQB010009532">
    <property type="protein sequence ID" value="CAG8731033.1"/>
    <property type="molecule type" value="Genomic_DNA"/>
</dbReference>
<evidence type="ECO:0000313" key="2">
    <source>
        <dbReference type="Proteomes" id="UP000789901"/>
    </source>
</evidence>
<gene>
    <name evidence="1" type="ORF">GMARGA_LOCUS14402</name>
</gene>
<evidence type="ECO:0000313" key="1">
    <source>
        <dbReference type="EMBL" id="CAG8731033.1"/>
    </source>
</evidence>
<accession>A0ABN7V6V9</accession>
<comment type="caution">
    <text evidence="1">The sequence shown here is derived from an EMBL/GenBank/DDBJ whole genome shotgun (WGS) entry which is preliminary data.</text>
</comment>
<name>A0ABN7V6V9_GIGMA</name>
<protein>
    <submittedName>
        <fullName evidence="1">15581_t:CDS:1</fullName>
    </submittedName>
</protein>
<keyword evidence="2" id="KW-1185">Reference proteome</keyword>